<evidence type="ECO:0000259" key="6">
    <source>
        <dbReference type="SMART" id="SM00642"/>
    </source>
</evidence>
<dbReference type="GO" id="GO:1903801">
    <property type="term" value="P:L-leucine import across plasma membrane"/>
    <property type="evidence" value="ECO:0007669"/>
    <property type="project" value="TreeGrafter"/>
</dbReference>
<dbReference type="AlphaFoldDB" id="A0A484BCT5"/>
<evidence type="ECO:0000313" key="7">
    <source>
        <dbReference type="EMBL" id="TDG46657.1"/>
    </source>
</evidence>
<feature type="transmembrane region" description="Helical" evidence="5">
    <location>
        <begin position="167"/>
        <end position="191"/>
    </location>
</feature>
<sequence>MWLLQRQHRHQQQQQQQQKQQQQRQRQRQQRKQQHCDKVRCRYQLLLLVIVAQNQEAPLQSTEVYKVIKEEKLPAHIQNDQQALSVEMVKEENFAADGADEEMLGAGTADEKLTERRDEVKFIKGDQQNGDAKIDIGNLNGKPGFTGMSKEELMKYANDPFWVRLRWIFFVSFWVIWVGMLVGAIMIIIGAPKCAAPEPLPWYKRGLHAKFGSVADAKPQDLQAAQKLFASGAIYELPAAQTYDVKKADVEAQIKQLVDFYKSSDVKVVLDLTPNYVNNNSQLFIDALANADRRSAFVWVDAGSELPNNWKKVGGNSSAWIKQENSYLLSQFEEGHYDLKMNSTLVRKEFGDVLRHLLGLGVHGFRLKNTKFYLVNDNLADEEISHTTTQLNMVDYGFYTHTQTTFQNGLGDVLYDYLGMVKNVSADAFLSVAEDIIRPEAYVLSQSGGALGIDLPMYGEFVRTLSSSKTNKKLQQQLQQTLMDTGNTSWLQWNFGDVYVDTTSHPSALALFMSLLPGVPVVPVDSIEYANVKEETYSQIQQMRLSPSYMHGELNIFEANQLIAYSRIKSGSPGYFVIFNPTDSPQLSNFTAANNLPEKMTVSYFSENFNEGNNATNILYSSKVDLNELKVSPHSTIVFTYVPVKSE</sequence>
<dbReference type="InterPro" id="IPR031984">
    <property type="entry name" value="SLC3A2_N"/>
</dbReference>
<dbReference type="OMA" id="PWLQLRY"/>
<dbReference type="GO" id="GO:0005975">
    <property type="term" value="P:carbohydrate metabolic process"/>
    <property type="evidence" value="ECO:0007669"/>
    <property type="project" value="InterPro"/>
</dbReference>
<keyword evidence="8" id="KW-1185">Reference proteome</keyword>
<keyword evidence="3" id="KW-0732">Signal</keyword>
<dbReference type="InterPro" id="IPR006047">
    <property type="entry name" value="GH13_cat_dom"/>
</dbReference>
<dbReference type="GO" id="GO:0004558">
    <property type="term" value="F:alpha-1,4-glucosidase activity"/>
    <property type="evidence" value="ECO:0007669"/>
    <property type="project" value="UniProtKB-EC"/>
</dbReference>
<dbReference type="GO" id="GO:0016323">
    <property type="term" value="C:basolateral plasma membrane"/>
    <property type="evidence" value="ECO:0007669"/>
    <property type="project" value="TreeGrafter"/>
</dbReference>
<name>A0A484BCT5_DRONA</name>
<evidence type="ECO:0000256" key="3">
    <source>
        <dbReference type="ARBA" id="ARBA00022729"/>
    </source>
</evidence>
<dbReference type="STRING" id="7232.A0A484BCT5"/>
<dbReference type="Gene3D" id="3.90.400.10">
    <property type="entry name" value="Oligo-1,6-glucosidase, Domain 2"/>
    <property type="match status" value="1"/>
</dbReference>
<dbReference type="SUPFAM" id="SSF51445">
    <property type="entry name" value="(Trans)glycosidases"/>
    <property type="match status" value="1"/>
</dbReference>
<dbReference type="OrthoDB" id="204980at2759"/>
<dbReference type="GO" id="GO:1904273">
    <property type="term" value="P:L-alanine import across plasma membrane"/>
    <property type="evidence" value="ECO:0007669"/>
    <property type="project" value="TreeGrafter"/>
</dbReference>
<keyword evidence="5" id="KW-1133">Transmembrane helix</keyword>
<evidence type="ECO:0000256" key="2">
    <source>
        <dbReference type="ARBA" id="ARBA00012741"/>
    </source>
</evidence>
<feature type="compositionally biased region" description="Basic residues" evidence="4">
    <location>
        <begin position="1"/>
        <end position="11"/>
    </location>
</feature>
<dbReference type="PANTHER" id="PTHR46673">
    <property type="entry name" value="4F2 CELL-SURFACE ANTIGEN HEAVY CHAIN"/>
    <property type="match status" value="1"/>
</dbReference>
<comment type="catalytic activity">
    <reaction evidence="1">
        <text>Hydrolysis of terminal, non-reducing (1-&gt;4)-linked alpha-D-glucose residues with release of alpha-D-glucose.</text>
        <dbReference type="EC" id="3.2.1.20"/>
    </reaction>
</comment>
<feature type="region of interest" description="Disordered" evidence="4">
    <location>
        <begin position="1"/>
        <end position="33"/>
    </location>
</feature>
<comment type="caution">
    <text evidence="7">The sequence shown here is derived from an EMBL/GenBank/DDBJ whole genome shotgun (WGS) entry which is preliminary data.</text>
</comment>
<dbReference type="InterPro" id="IPR017853">
    <property type="entry name" value="GH"/>
</dbReference>
<dbReference type="GO" id="GO:0015180">
    <property type="term" value="F:L-alanine transmembrane transporter activity"/>
    <property type="evidence" value="ECO:0007669"/>
    <property type="project" value="TreeGrafter"/>
</dbReference>
<accession>A0A484BCT5</accession>
<dbReference type="Pfam" id="PF00128">
    <property type="entry name" value="Alpha-amylase"/>
    <property type="match status" value="1"/>
</dbReference>
<dbReference type="GO" id="GO:0016324">
    <property type="term" value="C:apical plasma membrane"/>
    <property type="evidence" value="ECO:0007669"/>
    <property type="project" value="TreeGrafter"/>
</dbReference>
<dbReference type="EC" id="3.2.1.20" evidence="2"/>
<proteinExistence type="predicted"/>
<dbReference type="GO" id="GO:0015173">
    <property type="term" value="F:aromatic amino acid transmembrane transporter activity"/>
    <property type="evidence" value="ECO:0007669"/>
    <property type="project" value="TreeGrafter"/>
</dbReference>
<dbReference type="Proteomes" id="UP000295192">
    <property type="component" value="Unassembled WGS sequence"/>
</dbReference>
<dbReference type="EMBL" id="LSRL02000055">
    <property type="protein sequence ID" value="TDG46657.1"/>
    <property type="molecule type" value="Genomic_DNA"/>
</dbReference>
<gene>
    <name evidence="7" type="ORF">AWZ03_006969</name>
</gene>
<dbReference type="Gene3D" id="3.20.20.80">
    <property type="entry name" value="Glycosidases"/>
    <property type="match status" value="1"/>
</dbReference>
<evidence type="ECO:0000256" key="1">
    <source>
        <dbReference type="ARBA" id="ARBA00001657"/>
    </source>
</evidence>
<protein>
    <recommendedName>
        <fullName evidence="2">alpha-glucosidase</fullName>
        <ecNumber evidence="2">3.2.1.20</ecNumber>
    </recommendedName>
</protein>
<evidence type="ECO:0000313" key="8">
    <source>
        <dbReference type="Proteomes" id="UP000295192"/>
    </source>
</evidence>
<dbReference type="Pfam" id="PF16028">
    <property type="entry name" value="SLC3A2_N"/>
    <property type="match status" value="1"/>
</dbReference>
<dbReference type="GO" id="GO:0015823">
    <property type="term" value="P:phenylalanine transport"/>
    <property type="evidence" value="ECO:0007669"/>
    <property type="project" value="TreeGrafter"/>
</dbReference>
<dbReference type="InterPro" id="IPR042280">
    <property type="entry name" value="SLC3A2"/>
</dbReference>
<keyword evidence="5" id="KW-0472">Membrane</keyword>
<feature type="compositionally biased region" description="Low complexity" evidence="4">
    <location>
        <begin position="12"/>
        <end position="24"/>
    </location>
</feature>
<dbReference type="SMART" id="SM00642">
    <property type="entry name" value="Aamy"/>
    <property type="match status" value="1"/>
</dbReference>
<dbReference type="GO" id="GO:0015190">
    <property type="term" value="F:L-leucine transmembrane transporter activity"/>
    <property type="evidence" value="ECO:0007669"/>
    <property type="project" value="TreeGrafter"/>
</dbReference>
<organism evidence="7 8">
    <name type="scientific">Drosophila navojoa</name>
    <name type="common">Fruit fly</name>
    <dbReference type="NCBI Taxonomy" id="7232"/>
    <lineage>
        <taxon>Eukaryota</taxon>
        <taxon>Metazoa</taxon>
        <taxon>Ecdysozoa</taxon>
        <taxon>Arthropoda</taxon>
        <taxon>Hexapoda</taxon>
        <taxon>Insecta</taxon>
        <taxon>Pterygota</taxon>
        <taxon>Neoptera</taxon>
        <taxon>Endopterygota</taxon>
        <taxon>Diptera</taxon>
        <taxon>Brachycera</taxon>
        <taxon>Muscomorpha</taxon>
        <taxon>Ephydroidea</taxon>
        <taxon>Drosophilidae</taxon>
        <taxon>Drosophila</taxon>
    </lineage>
</organism>
<dbReference type="PANTHER" id="PTHR46673:SF1">
    <property type="entry name" value="4F2 CELL-SURFACE ANTIGEN HEAVY CHAIN"/>
    <property type="match status" value="1"/>
</dbReference>
<dbReference type="CDD" id="cd11329">
    <property type="entry name" value="AmyAc_maltase-like"/>
    <property type="match status" value="1"/>
</dbReference>
<evidence type="ECO:0000256" key="5">
    <source>
        <dbReference type="SAM" id="Phobius"/>
    </source>
</evidence>
<dbReference type="InterPro" id="IPR013780">
    <property type="entry name" value="Glyco_hydro_b"/>
</dbReference>
<feature type="domain" description="Glycosyl hydrolase family 13 catalytic" evidence="6">
    <location>
        <begin position="223"/>
        <end position="544"/>
    </location>
</feature>
<dbReference type="Gene3D" id="2.60.40.1180">
    <property type="entry name" value="Golgi alpha-mannosidase II"/>
    <property type="match status" value="1"/>
</dbReference>
<dbReference type="InterPro" id="IPR045857">
    <property type="entry name" value="O16G_dom_2"/>
</dbReference>
<keyword evidence="5" id="KW-0812">Transmembrane</keyword>
<reference evidence="7 8" key="1">
    <citation type="journal article" date="2019" name="J. Hered.">
        <title>An Improved Genome Assembly for Drosophila navojoa, the Basal Species in the mojavensis Cluster.</title>
        <authorList>
            <person name="Vanderlinde T."/>
            <person name="Dupim E.G."/>
            <person name="Nazario-Yepiz N.O."/>
            <person name="Carvalho A.B."/>
        </authorList>
    </citation>
    <scope>NUCLEOTIDE SEQUENCE [LARGE SCALE GENOMIC DNA]</scope>
    <source>
        <strain evidence="7">Navoj_Jal97</strain>
        <tissue evidence="7">Whole organism</tissue>
    </source>
</reference>
<evidence type="ECO:0000256" key="4">
    <source>
        <dbReference type="SAM" id="MobiDB-lite"/>
    </source>
</evidence>